<reference evidence="11 12" key="1">
    <citation type="submission" date="2020-04" db="EMBL/GenBank/DDBJ databases">
        <authorList>
            <person name="Yao Y."/>
            <person name="He Z."/>
        </authorList>
    </citation>
    <scope>NUCLEOTIDE SEQUENCE [LARGE SCALE GENOMIC DNA]</scope>
    <source>
        <strain evidence="11 12">CY-1</strain>
    </source>
</reference>
<evidence type="ECO:0000256" key="1">
    <source>
        <dbReference type="ARBA" id="ARBA00004167"/>
    </source>
</evidence>
<dbReference type="GO" id="GO:0006417">
    <property type="term" value="P:regulation of translation"/>
    <property type="evidence" value="ECO:0007669"/>
    <property type="project" value="TreeGrafter"/>
</dbReference>
<keyword evidence="6 9" id="KW-0472">Membrane</keyword>
<dbReference type="KEGG" id="pum:HGP31_10245"/>
<gene>
    <name evidence="11" type="ORF">HGP31_10245</name>
</gene>
<dbReference type="Proteomes" id="UP000501367">
    <property type="component" value="Chromosome"/>
</dbReference>
<dbReference type="PANTHER" id="PTHR37461">
    <property type="entry name" value="ANTI-SIGMA-K FACTOR RSKA"/>
    <property type="match status" value="1"/>
</dbReference>
<feature type="domain" description="Anti-sigma K factor RskA C-terminal" evidence="10">
    <location>
        <begin position="111"/>
        <end position="233"/>
    </location>
</feature>
<keyword evidence="4 9" id="KW-0812">Transmembrane</keyword>
<dbReference type="Pfam" id="PF10099">
    <property type="entry name" value="RskA_C"/>
    <property type="match status" value="1"/>
</dbReference>
<dbReference type="InterPro" id="IPR041916">
    <property type="entry name" value="Anti_sigma_zinc_sf"/>
</dbReference>
<dbReference type="PANTHER" id="PTHR37461:SF1">
    <property type="entry name" value="ANTI-SIGMA-K FACTOR RSKA"/>
    <property type="match status" value="1"/>
</dbReference>
<dbReference type="EMBL" id="CP051487">
    <property type="protein sequence ID" value="QJC78676.1"/>
    <property type="molecule type" value="Genomic_DNA"/>
</dbReference>
<organism evidence="11 12">
    <name type="scientific">Pseudomonas umsongensis</name>
    <dbReference type="NCBI Taxonomy" id="198618"/>
    <lineage>
        <taxon>Bacteria</taxon>
        <taxon>Pseudomonadati</taxon>
        <taxon>Pseudomonadota</taxon>
        <taxon>Gammaproteobacteria</taxon>
        <taxon>Pseudomonadales</taxon>
        <taxon>Pseudomonadaceae</taxon>
        <taxon>Pseudomonas</taxon>
    </lineage>
</organism>
<dbReference type="GO" id="GO:0016989">
    <property type="term" value="F:sigma factor antagonist activity"/>
    <property type="evidence" value="ECO:0007669"/>
    <property type="project" value="TreeGrafter"/>
</dbReference>
<dbReference type="GO" id="GO:0005886">
    <property type="term" value="C:plasma membrane"/>
    <property type="evidence" value="ECO:0007669"/>
    <property type="project" value="UniProtKB-SubCell"/>
</dbReference>
<evidence type="ECO:0000256" key="8">
    <source>
        <dbReference type="ARBA" id="ARBA00030803"/>
    </source>
</evidence>
<evidence type="ECO:0000256" key="9">
    <source>
        <dbReference type="SAM" id="Phobius"/>
    </source>
</evidence>
<evidence type="ECO:0000256" key="6">
    <source>
        <dbReference type="ARBA" id="ARBA00023136"/>
    </source>
</evidence>
<dbReference type="RefSeq" id="WP_168757622.1">
    <property type="nucleotide sequence ID" value="NZ_CP051487.1"/>
</dbReference>
<evidence type="ECO:0000313" key="11">
    <source>
        <dbReference type="EMBL" id="QJC78676.1"/>
    </source>
</evidence>
<keyword evidence="3" id="KW-1003">Cell membrane</keyword>
<evidence type="ECO:0000256" key="5">
    <source>
        <dbReference type="ARBA" id="ARBA00022989"/>
    </source>
</evidence>
<keyword evidence="5 9" id="KW-1133">Transmembrane helix</keyword>
<dbReference type="InterPro" id="IPR018764">
    <property type="entry name" value="RskA_C"/>
</dbReference>
<evidence type="ECO:0000256" key="7">
    <source>
        <dbReference type="ARBA" id="ARBA00029829"/>
    </source>
</evidence>
<comment type="subcellular location">
    <subcellularLocation>
        <location evidence="2">Cell membrane</location>
    </subcellularLocation>
    <subcellularLocation>
        <location evidence="1">Membrane</location>
        <topology evidence="1">Single-pass membrane protein</topology>
    </subcellularLocation>
</comment>
<evidence type="ECO:0000256" key="3">
    <source>
        <dbReference type="ARBA" id="ARBA00022475"/>
    </source>
</evidence>
<name>A0AAE6ZW31_9PSED</name>
<sequence length="243" mass="26286">MTSSPEGDTPDTIDELASEYVLGTLPAEQRIEIQKRLAEDADLRAAVDAWEQRLFALTELAEPQSPTPQLWGRIERSLSSNEQPAPRVTAAAQPISWWNLLALWRGLAGAGLVATLVLATVMLTRTAPENPTTYLVVLVAPQNQAPGWVIQASNPKEIQLIPLGVAQVPTDKALEFWTKADGWQGPVSLGLVKPGQTLSVPLDKLPPLEPNQLFELTLENPNGSQTGKPTGPVQFIGRAVKVI</sequence>
<evidence type="ECO:0000256" key="2">
    <source>
        <dbReference type="ARBA" id="ARBA00004236"/>
    </source>
</evidence>
<protein>
    <recommendedName>
        <fullName evidence="8">Regulator of SigK</fullName>
    </recommendedName>
    <alternativeName>
        <fullName evidence="7">Sigma-K anti-sigma factor RskA</fullName>
    </alternativeName>
</protein>
<evidence type="ECO:0000313" key="12">
    <source>
        <dbReference type="Proteomes" id="UP000501367"/>
    </source>
</evidence>
<accession>A0AAE6ZW31</accession>
<evidence type="ECO:0000256" key="4">
    <source>
        <dbReference type="ARBA" id="ARBA00022692"/>
    </source>
</evidence>
<dbReference type="InterPro" id="IPR051474">
    <property type="entry name" value="Anti-sigma-K/W_factor"/>
</dbReference>
<evidence type="ECO:0000259" key="10">
    <source>
        <dbReference type="Pfam" id="PF10099"/>
    </source>
</evidence>
<proteinExistence type="predicted"/>
<dbReference type="Gene3D" id="1.10.10.1320">
    <property type="entry name" value="Anti-sigma factor, zinc-finger domain"/>
    <property type="match status" value="1"/>
</dbReference>
<dbReference type="AlphaFoldDB" id="A0AAE6ZW31"/>
<dbReference type="GeneID" id="72193957"/>
<feature type="transmembrane region" description="Helical" evidence="9">
    <location>
        <begin position="102"/>
        <end position="123"/>
    </location>
</feature>